<dbReference type="EMBL" id="AGYR01000012">
    <property type="protein sequence ID" value="ENZ17944.1"/>
    <property type="molecule type" value="Genomic_DNA"/>
</dbReference>
<dbReference type="PATRIC" id="fig|999408.3.peg.1611"/>
<proteinExistence type="predicted"/>
<protein>
    <recommendedName>
        <fullName evidence="1">Transposase DDE domain-containing protein</fullName>
    </recommendedName>
</protein>
<dbReference type="HOGENOM" id="CLU_028186_5_1_9"/>
<organism evidence="2 3">
    <name type="scientific">[Clostridium] clostridioforme 90A8</name>
    <dbReference type="NCBI Taxonomy" id="999408"/>
    <lineage>
        <taxon>Bacteria</taxon>
        <taxon>Bacillati</taxon>
        <taxon>Bacillota</taxon>
        <taxon>Clostridia</taxon>
        <taxon>Lachnospirales</taxon>
        <taxon>Lachnospiraceae</taxon>
        <taxon>Enterocloster</taxon>
    </lineage>
</organism>
<evidence type="ECO:0000313" key="3">
    <source>
        <dbReference type="Proteomes" id="UP000013085"/>
    </source>
</evidence>
<name>A0A0E2HDY2_9FIRM</name>
<dbReference type="AlphaFoldDB" id="A0A0E2HDY2"/>
<dbReference type="Pfam" id="PF13701">
    <property type="entry name" value="DDE_Tnp_1_4"/>
    <property type="match status" value="1"/>
</dbReference>
<reference evidence="2 3" key="1">
    <citation type="submission" date="2013-01" db="EMBL/GenBank/DDBJ databases">
        <title>The Genome Sequence of Clostridium clostridioforme 90A8.</title>
        <authorList>
            <consortium name="The Broad Institute Genome Sequencing Platform"/>
            <person name="Earl A."/>
            <person name="Ward D."/>
            <person name="Feldgarden M."/>
            <person name="Gevers D."/>
            <person name="Courvalin P."/>
            <person name="Lambert T."/>
            <person name="Walker B."/>
            <person name="Young S.K."/>
            <person name="Zeng Q."/>
            <person name="Gargeya S."/>
            <person name="Fitzgerald M."/>
            <person name="Haas B."/>
            <person name="Abouelleil A."/>
            <person name="Alvarado L."/>
            <person name="Arachchi H.M."/>
            <person name="Berlin A.M."/>
            <person name="Chapman S.B."/>
            <person name="Dewar J."/>
            <person name="Goldberg J."/>
            <person name="Griggs A."/>
            <person name="Gujja S."/>
            <person name="Hansen M."/>
            <person name="Howarth C."/>
            <person name="Imamovic A."/>
            <person name="Larimer J."/>
            <person name="McCowan C."/>
            <person name="Murphy C."/>
            <person name="Neiman D."/>
            <person name="Pearson M."/>
            <person name="Priest M."/>
            <person name="Roberts A."/>
            <person name="Saif S."/>
            <person name="Shea T."/>
            <person name="Sisk P."/>
            <person name="Sykes S."/>
            <person name="Wortman J."/>
            <person name="Nusbaum C."/>
            <person name="Birren B."/>
        </authorList>
    </citation>
    <scope>NUCLEOTIDE SEQUENCE [LARGE SCALE GENOMIC DNA]</scope>
    <source>
        <strain evidence="2 3">90A8</strain>
    </source>
</reference>
<evidence type="ECO:0000259" key="1">
    <source>
        <dbReference type="Pfam" id="PF13701"/>
    </source>
</evidence>
<comment type="caution">
    <text evidence="2">The sequence shown here is derived from an EMBL/GenBank/DDBJ whole genome shotgun (WGS) entry which is preliminary data.</text>
</comment>
<gene>
    <name evidence="2" type="ORF">HMPREF1090_01494</name>
</gene>
<accession>A0A0E2HDY2</accession>
<sequence length="106" mass="12378">MENFIKEGKSGFDFALVSSSSKVVNANRLQVHVLAYNLFNWFRRLALAAGMRKQRIDTIRLKLLKIAAKVVKSARNKYFKLCSSCPYKKEFYETLEHIRNLHPQLE</sequence>
<feature type="domain" description="Transposase DDE" evidence="1">
    <location>
        <begin position="1"/>
        <end position="102"/>
    </location>
</feature>
<evidence type="ECO:0000313" key="2">
    <source>
        <dbReference type="EMBL" id="ENZ17944.1"/>
    </source>
</evidence>
<dbReference type="Proteomes" id="UP000013085">
    <property type="component" value="Unassembled WGS sequence"/>
</dbReference>
<dbReference type="InterPro" id="IPR025668">
    <property type="entry name" value="Tnp_DDE_dom"/>
</dbReference>